<feature type="domain" description="Aldehyde dehydrogenase" evidence="5">
    <location>
        <begin position="39"/>
        <end position="487"/>
    </location>
</feature>
<feature type="active site" evidence="3">
    <location>
        <position position="267"/>
    </location>
</feature>
<dbReference type="AlphaFoldDB" id="A0A5P8KFR1"/>
<evidence type="ECO:0000256" key="3">
    <source>
        <dbReference type="PROSITE-ProRule" id="PRU10007"/>
    </source>
</evidence>
<dbReference type="SUPFAM" id="SSF53720">
    <property type="entry name" value="ALDH-like"/>
    <property type="match status" value="1"/>
</dbReference>
<proteinExistence type="inferred from homology"/>
<sequence length="507" mass="53200">MVFWGDVMLQDLLKAADQNEVVEALPYLSGSWGGEGPPLERTGPYLRRTVSRVPTATAGDIDTAVTLAGRYARQMADLAPAARADILEAAARGATAQRDRLARLLALELGKPLKDSRTEIDRVASTFAVCAAEARRVDGENLPVAGWNTGIGNTALTYRAPAGVALAITPFNAPANLLAHKLGASFAAGNTTLVKAPPQAPATSAAVVALLLDSGMPHQAVQLLHGGGEVGAALCGADAVSVISFTGSAETGAAVARAAGAKRLALELGGNAATVVCEDADTAAAAKVCARTGYSNSGQSCISVQRVYVHRGRYEEFLDAFTAAVDDLVIGDPLLETTDIGSMVDENAAERVVAWSEEARRLGARVIRGGTRDGATAAPTIVADPPPHASVVVHEVFGALVSVLPYDDFDTVIEQCNTSRYGLQAGLFTHDITRILTAWRRLEVGGLIVNGSSNFRLDHVPFGGVKDSGFGREAPRWLIDDYTVVKTLMLRGLSVWGDSRELPKENP</sequence>
<gene>
    <name evidence="6" type="ORF">F9278_41575</name>
</gene>
<dbReference type="InterPro" id="IPR016163">
    <property type="entry name" value="Ald_DH_C"/>
</dbReference>
<dbReference type="Pfam" id="PF00171">
    <property type="entry name" value="Aldedh"/>
    <property type="match status" value="1"/>
</dbReference>
<evidence type="ECO:0000256" key="4">
    <source>
        <dbReference type="RuleBase" id="RU003345"/>
    </source>
</evidence>
<dbReference type="PANTHER" id="PTHR42991">
    <property type="entry name" value="ALDEHYDE DEHYDROGENASE"/>
    <property type="match status" value="1"/>
</dbReference>
<name>A0A5P8KFR1_9ACTN</name>
<organism evidence="6 7">
    <name type="scientific">Streptomyces phaeolivaceus</name>
    <dbReference type="NCBI Taxonomy" id="2653200"/>
    <lineage>
        <taxon>Bacteria</taxon>
        <taxon>Bacillati</taxon>
        <taxon>Actinomycetota</taxon>
        <taxon>Actinomycetes</taxon>
        <taxon>Kitasatosporales</taxon>
        <taxon>Streptomycetaceae</taxon>
        <taxon>Streptomyces</taxon>
    </lineage>
</organism>
<accession>A0A5P8KFR1</accession>
<dbReference type="InterPro" id="IPR016162">
    <property type="entry name" value="Ald_DH_N"/>
</dbReference>
<evidence type="ECO:0000313" key="6">
    <source>
        <dbReference type="EMBL" id="QFR01599.1"/>
    </source>
</evidence>
<evidence type="ECO:0000256" key="2">
    <source>
        <dbReference type="ARBA" id="ARBA00023002"/>
    </source>
</evidence>
<dbReference type="PROSITE" id="PS00687">
    <property type="entry name" value="ALDEHYDE_DEHYDR_GLU"/>
    <property type="match status" value="1"/>
</dbReference>
<dbReference type="InterPro" id="IPR029510">
    <property type="entry name" value="Ald_DH_CS_GLU"/>
</dbReference>
<comment type="similarity">
    <text evidence="1 4">Belongs to the aldehyde dehydrogenase family.</text>
</comment>
<evidence type="ECO:0000259" key="5">
    <source>
        <dbReference type="Pfam" id="PF00171"/>
    </source>
</evidence>
<dbReference type="InterPro" id="IPR051020">
    <property type="entry name" value="ALDH-related_metabolic_enz"/>
</dbReference>
<protein>
    <submittedName>
        <fullName evidence="6">Aldehyde dehydrogenase family protein</fullName>
    </submittedName>
</protein>
<dbReference type="InterPro" id="IPR016161">
    <property type="entry name" value="Ald_DH/histidinol_DH"/>
</dbReference>
<dbReference type="InterPro" id="IPR015590">
    <property type="entry name" value="Aldehyde_DH_dom"/>
</dbReference>
<reference evidence="6 7" key="1">
    <citation type="submission" date="2019-10" db="EMBL/GenBank/DDBJ databases">
        <title>Streptomyces sp. strain GY16 isolated from leaves of Broussonetia papyrifera.</title>
        <authorList>
            <person name="Mo P."/>
        </authorList>
    </citation>
    <scope>NUCLEOTIDE SEQUENCE [LARGE SCALE GENOMIC DNA]</scope>
    <source>
        <strain evidence="6 7">GY16</strain>
    </source>
</reference>
<dbReference type="PANTHER" id="PTHR42991:SF1">
    <property type="entry name" value="ALDEHYDE DEHYDROGENASE"/>
    <property type="match status" value="1"/>
</dbReference>
<dbReference type="KEGG" id="sphv:F9278_41575"/>
<evidence type="ECO:0000313" key="7">
    <source>
        <dbReference type="Proteomes" id="UP000327294"/>
    </source>
</evidence>
<keyword evidence="2 4" id="KW-0560">Oxidoreductase</keyword>
<dbReference type="GO" id="GO:0008911">
    <property type="term" value="F:lactaldehyde dehydrogenase (NAD+) activity"/>
    <property type="evidence" value="ECO:0007669"/>
    <property type="project" value="TreeGrafter"/>
</dbReference>
<dbReference type="Gene3D" id="3.40.309.10">
    <property type="entry name" value="Aldehyde Dehydrogenase, Chain A, domain 2"/>
    <property type="match status" value="1"/>
</dbReference>
<dbReference type="Proteomes" id="UP000327294">
    <property type="component" value="Chromosome"/>
</dbReference>
<dbReference type="EMBL" id="CP045096">
    <property type="protein sequence ID" value="QFR01599.1"/>
    <property type="molecule type" value="Genomic_DNA"/>
</dbReference>
<evidence type="ECO:0000256" key="1">
    <source>
        <dbReference type="ARBA" id="ARBA00009986"/>
    </source>
</evidence>
<dbReference type="Gene3D" id="3.40.605.10">
    <property type="entry name" value="Aldehyde Dehydrogenase, Chain A, domain 1"/>
    <property type="match status" value="1"/>
</dbReference>
<keyword evidence="7" id="KW-1185">Reference proteome</keyword>